<dbReference type="Pfam" id="PF17800">
    <property type="entry name" value="NPL"/>
    <property type="match status" value="1"/>
</dbReference>
<dbReference type="GO" id="GO:0005730">
    <property type="term" value="C:nucleolus"/>
    <property type="evidence" value="ECO:0007669"/>
    <property type="project" value="UniProtKB-SubCell"/>
</dbReference>
<keyword evidence="5" id="KW-0156">Chromatin regulator</keyword>
<evidence type="ECO:0000256" key="4">
    <source>
        <dbReference type="ARBA" id="ARBA00022801"/>
    </source>
</evidence>
<evidence type="ECO:0000259" key="10">
    <source>
        <dbReference type="Pfam" id="PF17800"/>
    </source>
</evidence>
<dbReference type="Proteomes" id="UP000593564">
    <property type="component" value="Unassembled WGS sequence"/>
</dbReference>
<reference evidence="11 12" key="2">
    <citation type="submission" date="2020-07" db="EMBL/GenBank/DDBJ databases">
        <title>Genome assembly of wild tea tree DASZ reveals pedigree and selection history of tea varieties.</title>
        <authorList>
            <person name="Zhang W."/>
        </authorList>
    </citation>
    <scope>NUCLEOTIDE SEQUENCE [LARGE SCALE GENOMIC DNA]</scope>
    <source>
        <strain evidence="12">cv. G240</strain>
        <tissue evidence="11">Leaf</tissue>
    </source>
</reference>
<organism evidence="11 12">
    <name type="scientific">Camellia sinensis</name>
    <name type="common">Tea plant</name>
    <name type="synonym">Thea sinensis</name>
    <dbReference type="NCBI Taxonomy" id="4442"/>
    <lineage>
        <taxon>Eukaryota</taxon>
        <taxon>Viridiplantae</taxon>
        <taxon>Streptophyta</taxon>
        <taxon>Embryophyta</taxon>
        <taxon>Tracheophyta</taxon>
        <taxon>Spermatophyta</taxon>
        <taxon>Magnoliopsida</taxon>
        <taxon>eudicotyledons</taxon>
        <taxon>Gunneridae</taxon>
        <taxon>Pentapetalae</taxon>
        <taxon>asterids</taxon>
        <taxon>Ericales</taxon>
        <taxon>Theaceae</taxon>
        <taxon>Camellia</taxon>
    </lineage>
</organism>
<evidence type="ECO:0000256" key="5">
    <source>
        <dbReference type="ARBA" id="ARBA00022853"/>
    </source>
</evidence>
<feature type="transmembrane region" description="Helical" evidence="9">
    <location>
        <begin position="342"/>
        <end position="367"/>
    </location>
</feature>
<dbReference type="Pfam" id="PF03140">
    <property type="entry name" value="DUF247"/>
    <property type="match status" value="1"/>
</dbReference>
<protein>
    <recommendedName>
        <fullName evidence="10">Nucleoplasmin-like domain-containing protein</fullName>
    </recommendedName>
</protein>
<evidence type="ECO:0000256" key="1">
    <source>
        <dbReference type="ARBA" id="ARBA00004604"/>
    </source>
</evidence>
<keyword evidence="6" id="KW-0805">Transcription regulation</keyword>
<evidence type="ECO:0000256" key="7">
    <source>
        <dbReference type="ARBA" id="ARBA00023163"/>
    </source>
</evidence>
<reference evidence="12" key="1">
    <citation type="journal article" date="2020" name="Nat. Commun.">
        <title>Genome assembly of wild tea tree DASZ reveals pedigree and selection history of tea varieties.</title>
        <authorList>
            <person name="Zhang W."/>
            <person name="Zhang Y."/>
            <person name="Qiu H."/>
            <person name="Guo Y."/>
            <person name="Wan H."/>
            <person name="Zhang X."/>
            <person name="Scossa F."/>
            <person name="Alseekh S."/>
            <person name="Zhang Q."/>
            <person name="Wang P."/>
            <person name="Xu L."/>
            <person name="Schmidt M.H."/>
            <person name="Jia X."/>
            <person name="Li D."/>
            <person name="Zhu A."/>
            <person name="Guo F."/>
            <person name="Chen W."/>
            <person name="Ni D."/>
            <person name="Usadel B."/>
            <person name="Fernie A.R."/>
            <person name="Wen W."/>
        </authorList>
    </citation>
    <scope>NUCLEOTIDE SEQUENCE [LARGE SCALE GENOMIC DNA]</scope>
    <source>
        <strain evidence="12">cv. G240</strain>
    </source>
</reference>
<feature type="domain" description="Nucleoplasmin-like" evidence="10">
    <location>
        <begin position="30"/>
        <end position="118"/>
    </location>
</feature>
<dbReference type="PANTHER" id="PTHR31170:SF25">
    <property type="entry name" value="BNAA09G04570D PROTEIN"/>
    <property type="match status" value="1"/>
</dbReference>
<accession>A0A7J7FZP4</accession>
<dbReference type="FunFam" id="2.60.120.340:FF:000004">
    <property type="entry name" value="Histone deacetylase HDT1"/>
    <property type="match status" value="1"/>
</dbReference>
<dbReference type="EMBL" id="JACBKZ010000014">
    <property type="protein sequence ID" value="KAF5933839.1"/>
    <property type="molecule type" value="Genomic_DNA"/>
</dbReference>
<dbReference type="GO" id="GO:0016787">
    <property type="term" value="F:hydrolase activity"/>
    <property type="evidence" value="ECO:0007669"/>
    <property type="project" value="UniProtKB-KW"/>
</dbReference>
<keyword evidence="9" id="KW-1133">Transmembrane helix</keyword>
<evidence type="ECO:0000256" key="9">
    <source>
        <dbReference type="SAM" id="Phobius"/>
    </source>
</evidence>
<sequence length="371" mass="42474">MHFFLITVHLVFNFALYISFEYNFCMLLPGVEVKAGQPLKVNPEVGSVIHISQAALGEGKKGKGNDIVPLQVNINGKKLVLGSLSAGKFPQVSFDLVFEKEFELSHDWKDGRVYFCGYSADNQFEYPLHFFLVSCAVDFSFAVINVFISIFTVAKSNFFSSVEPAQPDDHRHDDELGQQHNPQLLTHSVTRLRGTGISLRKRDSLKITDIGFDKGKGKLLIPPLRIHGSTKSIFLNLMAFEQCYHRERDRYITSYISFMDRLIDSVRDVQCLQKKGIIVHDLGSEEDVATLFNNLRKEIVVPTNTNSYYLANVSCDLNRYYTKWRNWWGILKHEYVKDPWKILSIVAAILIILLTSAQTIYTILGYYPRRK</sequence>
<name>A0A7J7FZP4_CAMSI</name>
<keyword evidence="12" id="KW-1185">Reference proteome</keyword>
<evidence type="ECO:0000256" key="6">
    <source>
        <dbReference type="ARBA" id="ARBA00023015"/>
    </source>
</evidence>
<evidence type="ECO:0000313" key="12">
    <source>
        <dbReference type="Proteomes" id="UP000593564"/>
    </source>
</evidence>
<evidence type="ECO:0000256" key="3">
    <source>
        <dbReference type="ARBA" id="ARBA00022491"/>
    </source>
</evidence>
<dbReference type="GO" id="GO:0006325">
    <property type="term" value="P:chromatin organization"/>
    <property type="evidence" value="ECO:0007669"/>
    <property type="project" value="UniProtKB-KW"/>
</dbReference>
<keyword evidence="3" id="KW-0678">Repressor</keyword>
<evidence type="ECO:0000256" key="2">
    <source>
        <dbReference type="ARBA" id="ARBA00006673"/>
    </source>
</evidence>
<keyword evidence="9" id="KW-0812">Transmembrane</keyword>
<dbReference type="AlphaFoldDB" id="A0A7J7FZP4"/>
<keyword evidence="4" id="KW-0378">Hydrolase</keyword>
<comment type="similarity">
    <text evidence="2">Belongs to the histone deacetylase HD2 family.</text>
</comment>
<dbReference type="InterPro" id="IPR004158">
    <property type="entry name" value="DUF247_pln"/>
</dbReference>
<proteinExistence type="inferred from homology"/>
<keyword evidence="8" id="KW-0539">Nucleus</keyword>
<keyword evidence="7" id="KW-0804">Transcription</keyword>
<keyword evidence="9" id="KW-0472">Membrane</keyword>
<dbReference type="PANTHER" id="PTHR31170">
    <property type="entry name" value="BNAC04G53230D PROTEIN"/>
    <property type="match status" value="1"/>
</dbReference>
<comment type="subcellular location">
    <subcellularLocation>
        <location evidence="1">Nucleus</location>
        <location evidence="1">Nucleolus</location>
    </subcellularLocation>
</comment>
<evidence type="ECO:0000256" key="8">
    <source>
        <dbReference type="ARBA" id="ARBA00023242"/>
    </source>
</evidence>
<gene>
    <name evidence="11" type="ORF">HYC85_030010</name>
</gene>
<evidence type="ECO:0000313" key="11">
    <source>
        <dbReference type="EMBL" id="KAF5933839.1"/>
    </source>
</evidence>
<dbReference type="Gene3D" id="2.60.120.340">
    <property type="entry name" value="Nucleoplasmin core domain"/>
    <property type="match status" value="1"/>
</dbReference>
<dbReference type="InterPro" id="IPR041232">
    <property type="entry name" value="NPL"/>
</dbReference>
<comment type="caution">
    <text evidence="11">The sequence shown here is derived from an EMBL/GenBank/DDBJ whole genome shotgun (WGS) entry which is preliminary data.</text>
</comment>